<protein>
    <submittedName>
        <fullName evidence="1">WbqC family protein</fullName>
    </submittedName>
</protein>
<organism evidence="1 2">
    <name type="scientific">Massilia agri</name>
    <dbReference type="NCBI Taxonomy" id="1886785"/>
    <lineage>
        <taxon>Bacteria</taxon>
        <taxon>Pseudomonadati</taxon>
        <taxon>Pseudomonadota</taxon>
        <taxon>Betaproteobacteria</taxon>
        <taxon>Burkholderiales</taxon>
        <taxon>Oxalobacteraceae</taxon>
        <taxon>Telluria group</taxon>
        <taxon>Massilia</taxon>
    </lineage>
</organism>
<accession>A0ABT2AJ71</accession>
<proteinExistence type="predicted"/>
<dbReference type="InterPro" id="IPR014985">
    <property type="entry name" value="WbqC"/>
</dbReference>
<evidence type="ECO:0000313" key="1">
    <source>
        <dbReference type="EMBL" id="MCS0596288.1"/>
    </source>
</evidence>
<name>A0ABT2AJ71_9BURK</name>
<gene>
    <name evidence="1" type="ORF">NX780_07980</name>
</gene>
<reference evidence="1 2" key="1">
    <citation type="submission" date="2022-08" db="EMBL/GenBank/DDBJ databases">
        <title>Reclassification of Massilia species as members of the genera Telluria, Duganella, Pseudoduganella, Mokoshia gen. nov. and Zemynaea gen. nov. using orthogonal and non-orthogonal genome-based approaches.</title>
        <authorList>
            <person name="Bowman J.P."/>
        </authorList>
    </citation>
    <scope>NUCLEOTIDE SEQUENCE [LARGE SCALE GENOMIC DNA]</scope>
    <source>
        <strain evidence="1 2">JCM 31661</strain>
    </source>
</reference>
<dbReference type="Proteomes" id="UP001206572">
    <property type="component" value="Unassembled WGS sequence"/>
</dbReference>
<dbReference type="RefSeq" id="WP_258827332.1">
    <property type="nucleotide sequence ID" value="NZ_JANUHA010000004.1"/>
</dbReference>
<sequence>MKKVVILQSNYIPWKGYFDLIHDADTFIFYDDVQYTNRDWRNRNKIMTPGGPRWLSIPCGADTKRLICEVALDDHAWQAIHWDTIRQNYRRAPHFERYRAFFEDIYLGRQWTNLSELNQHMIRLISTELLGIRTVFEDSRAYQLSGKRLERILDLVAQSGATHYISGPAAKSYINEADCAALGVELVWKDYSGYPEYPQGPLPFEHGVSVLDLLFHTGPAASDYIWGQRQASQ</sequence>
<keyword evidence="2" id="KW-1185">Reference proteome</keyword>
<evidence type="ECO:0000313" key="2">
    <source>
        <dbReference type="Proteomes" id="UP001206572"/>
    </source>
</evidence>
<dbReference type="Pfam" id="PF08889">
    <property type="entry name" value="WbqC"/>
    <property type="match status" value="1"/>
</dbReference>
<dbReference type="EMBL" id="JANUHA010000004">
    <property type="protein sequence ID" value="MCS0596288.1"/>
    <property type="molecule type" value="Genomic_DNA"/>
</dbReference>
<comment type="caution">
    <text evidence="1">The sequence shown here is derived from an EMBL/GenBank/DDBJ whole genome shotgun (WGS) entry which is preliminary data.</text>
</comment>